<dbReference type="InterPro" id="IPR025668">
    <property type="entry name" value="Tnp_DDE_dom"/>
</dbReference>
<dbReference type="Proteomes" id="UP001076974">
    <property type="component" value="Unassembled WGS sequence"/>
</dbReference>
<dbReference type="RefSeq" id="WP_101884281.1">
    <property type="nucleotide sequence ID" value="NZ_BAABXV010000001.1"/>
</dbReference>
<gene>
    <name evidence="3" type="ORF">CDL23_14380</name>
    <name evidence="2" type="ORF">OZZ16_00435</name>
</gene>
<accession>A0A2N5P9K1</accession>
<sequence length="450" mass="51473">MKNIKIEFTNERIIPASGLAVVGAILGKSNFVKRCNRMDVTPNRSQHQIKNGDILLSYIGMLCMGKPQFQAVHEMDDDRDFYKSALGIAYNIPSEETLRQRMDDIGSSQREHILAENVELLRSNGIVPSKLPNGFVPVDIDVTPFDNSKTRKEGVSRTYKGYDGYAPIMAYIGTEGYLINAQLREGRQHCQCDTPGFLRETIKLCKQLTNEPLLIRLDSGNDAAENIGILLESGCYFIIKRNLRRESREAWFEMAKTNSQNITSPRDGKTVYIGSDWKDVTYHTVDGSDKTVTIRTGYEIIERTIDKYGQFLLPSDLEVNTWWTNTGMIDEEVIQNYHAHGECEQFHSEIKTDMDVERLPSGKFDTNELVLELTILAYNILRMIGQESIGRRKTRHKVHRRRLRTVISNMIMMASHVTEHARQLIMGLGKSNVWRHTFAEIYTAFAQFSM</sequence>
<evidence type="ECO:0000313" key="4">
    <source>
        <dbReference type="Proteomes" id="UP000235093"/>
    </source>
</evidence>
<dbReference type="SUPFAM" id="SSF53098">
    <property type="entry name" value="Ribonuclease H-like"/>
    <property type="match status" value="1"/>
</dbReference>
<name>A0A2N5P9K1_MEDGN</name>
<proteinExistence type="predicted"/>
<protein>
    <submittedName>
        <fullName evidence="3">IS1380 family transposase</fullName>
    </submittedName>
</protein>
<dbReference type="EMBL" id="NIHT01000029">
    <property type="protein sequence ID" value="PLT71811.1"/>
    <property type="molecule type" value="Genomic_DNA"/>
</dbReference>
<dbReference type="InterPro" id="IPR012337">
    <property type="entry name" value="RNaseH-like_sf"/>
</dbReference>
<dbReference type="AlphaFoldDB" id="A0A2N5P9K1"/>
<dbReference type="InterPro" id="IPR047960">
    <property type="entry name" value="Transpos_IS1380"/>
</dbReference>
<dbReference type="EMBL" id="JAPRBD010000001">
    <property type="protein sequence ID" value="MCZ0688395.1"/>
    <property type="molecule type" value="Genomic_DNA"/>
</dbReference>
<evidence type="ECO:0000259" key="1">
    <source>
        <dbReference type="Pfam" id="PF13701"/>
    </source>
</evidence>
<dbReference type="Pfam" id="PF13701">
    <property type="entry name" value="DDE_Tnp_1_4"/>
    <property type="match status" value="1"/>
</dbReference>
<dbReference type="Proteomes" id="UP000235093">
    <property type="component" value="Unassembled WGS sequence"/>
</dbReference>
<comment type="caution">
    <text evidence="3">The sequence shown here is derived from an EMBL/GenBank/DDBJ whole genome shotgun (WGS) entry which is preliminary data.</text>
</comment>
<evidence type="ECO:0000313" key="3">
    <source>
        <dbReference type="EMBL" id="PLT71811.1"/>
    </source>
</evidence>
<evidence type="ECO:0000313" key="2">
    <source>
        <dbReference type="EMBL" id="MCZ0688395.1"/>
    </source>
</evidence>
<reference evidence="2" key="2">
    <citation type="submission" date="2022-11" db="EMBL/GenBank/DDBJ databases">
        <title>Temperate bacteriophages infecting mucin-degrading bacterium Ruminococcus gnavus from the human gut.</title>
        <authorList>
            <person name="Buttimer C."/>
        </authorList>
    </citation>
    <scope>NUCLEOTIDE SEQUENCE</scope>
    <source>
        <strain evidence="2">CCUG 52279</strain>
    </source>
</reference>
<reference evidence="3 4" key="1">
    <citation type="journal article" date="2017" name="Genome Med.">
        <title>A novel Ruminococcus gnavus clade enriched in inflammatory bowel disease patients.</title>
        <authorList>
            <person name="Hall A.B."/>
            <person name="Yassour M."/>
            <person name="Sauk J."/>
            <person name="Garner A."/>
            <person name="Jiang X."/>
            <person name="Arthur T."/>
            <person name="Lagoudas G.K."/>
            <person name="Vatanen T."/>
            <person name="Fornelos N."/>
            <person name="Wilson R."/>
            <person name="Bertha M."/>
            <person name="Cohen M."/>
            <person name="Garber J."/>
            <person name="Khalili H."/>
            <person name="Gevers D."/>
            <person name="Ananthakrishnan A.N."/>
            <person name="Kugathasan S."/>
            <person name="Lander E.S."/>
            <person name="Blainey P."/>
            <person name="Vlamakis H."/>
            <person name="Xavier R.J."/>
            <person name="Huttenhower C."/>
        </authorList>
    </citation>
    <scope>NUCLEOTIDE SEQUENCE [LARGE SCALE GENOMIC DNA]</scope>
    <source>
        <strain evidence="3 4">RJX1125</strain>
    </source>
</reference>
<organism evidence="3 4">
    <name type="scientific">Mediterraneibacter gnavus</name>
    <name type="common">Ruminococcus gnavus</name>
    <dbReference type="NCBI Taxonomy" id="33038"/>
    <lineage>
        <taxon>Bacteria</taxon>
        <taxon>Bacillati</taxon>
        <taxon>Bacillota</taxon>
        <taxon>Clostridia</taxon>
        <taxon>Lachnospirales</taxon>
        <taxon>Lachnospiraceae</taxon>
        <taxon>Mediterraneibacter</taxon>
    </lineage>
</organism>
<dbReference type="NCBIfam" id="NF033539">
    <property type="entry name" value="transpos_IS1380"/>
    <property type="match status" value="1"/>
</dbReference>
<feature type="domain" description="Transposase DDE" evidence="1">
    <location>
        <begin position="2"/>
        <end position="447"/>
    </location>
</feature>